<comment type="similarity">
    <text evidence="1">Belongs to the short-chain dehydrogenases/reductases (SDR) family.</text>
</comment>
<dbReference type="InterPro" id="IPR052184">
    <property type="entry name" value="SDR_enzymes"/>
</dbReference>
<sequence>MLLAPCQQLAALSPFKIVTLDAGDEATVLDTARQLDGVPIHLLINNAGIGVYSTFETATKADIMKVFEVNATPAIVLQITSIMESIACNNDEHAQLFRGQYGYTTSKAALNMITRSLAMDLREHGVAVVTVNPGYVDTDMTHHQGVVKPADTVSAMADIVAKLKLEDTSKFFNADPTIPVPSESQNTEIADGDSVDGKSFAEKFAVRWWQHNLRSYKKMAGLLEKMNIDTRAGKDLIEDLEAWTSKHFGEGNIIPSSELPW</sequence>
<dbReference type="InterPro" id="IPR036291">
    <property type="entry name" value="NAD(P)-bd_dom_sf"/>
</dbReference>
<proteinExistence type="inferred from homology"/>
<dbReference type="InterPro" id="IPR002347">
    <property type="entry name" value="SDR_fam"/>
</dbReference>
<protein>
    <submittedName>
        <fullName evidence="2">Uncharacterized protein</fullName>
    </submittedName>
</protein>
<dbReference type="GO" id="GO:0016616">
    <property type="term" value="F:oxidoreductase activity, acting on the CH-OH group of donors, NAD or NADP as acceptor"/>
    <property type="evidence" value="ECO:0007669"/>
    <property type="project" value="TreeGrafter"/>
</dbReference>
<dbReference type="PROSITE" id="PS00061">
    <property type="entry name" value="ADH_SHORT"/>
    <property type="match status" value="1"/>
</dbReference>
<dbReference type="PANTHER" id="PTHR45458:SF1">
    <property type="entry name" value="SHORT CHAIN DEHYDROGENASE"/>
    <property type="match status" value="1"/>
</dbReference>
<name>W2ZFG0_PHYNI</name>
<dbReference type="InterPro" id="IPR020904">
    <property type="entry name" value="Sc_DH/Rdtase_CS"/>
</dbReference>
<dbReference type="Pfam" id="PF00106">
    <property type="entry name" value="adh_short"/>
    <property type="match status" value="1"/>
</dbReference>
<evidence type="ECO:0000313" key="2">
    <source>
        <dbReference type="EMBL" id="ETP46048.1"/>
    </source>
</evidence>
<dbReference type="EMBL" id="ANIY01001615">
    <property type="protein sequence ID" value="ETP46048.1"/>
    <property type="molecule type" value="Genomic_DNA"/>
</dbReference>
<reference evidence="2 3" key="1">
    <citation type="submission" date="2013-11" db="EMBL/GenBank/DDBJ databases">
        <title>The Genome Sequence of Phytophthora parasitica P10297.</title>
        <authorList>
            <consortium name="The Broad Institute Genomics Platform"/>
            <person name="Russ C."/>
            <person name="Tyler B."/>
            <person name="Panabieres F."/>
            <person name="Shan W."/>
            <person name="Tripathy S."/>
            <person name="Grunwald N."/>
            <person name="Machado M."/>
            <person name="Johnson C.S."/>
            <person name="Walker B."/>
            <person name="Young S.K."/>
            <person name="Zeng Q."/>
            <person name="Gargeya S."/>
            <person name="Fitzgerald M."/>
            <person name="Haas B."/>
            <person name="Abouelleil A."/>
            <person name="Allen A.W."/>
            <person name="Alvarado L."/>
            <person name="Arachchi H.M."/>
            <person name="Berlin A.M."/>
            <person name="Chapman S.B."/>
            <person name="Gainer-Dewar J."/>
            <person name="Goldberg J."/>
            <person name="Griggs A."/>
            <person name="Gujja S."/>
            <person name="Hansen M."/>
            <person name="Howarth C."/>
            <person name="Imamovic A."/>
            <person name="Ireland A."/>
            <person name="Larimer J."/>
            <person name="McCowan C."/>
            <person name="Murphy C."/>
            <person name="Pearson M."/>
            <person name="Poon T.W."/>
            <person name="Priest M."/>
            <person name="Roberts A."/>
            <person name="Saif S."/>
            <person name="Shea T."/>
            <person name="Sisk P."/>
            <person name="Sykes S."/>
            <person name="Wortman J."/>
            <person name="Nusbaum C."/>
            <person name="Birren B."/>
        </authorList>
    </citation>
    <scope>NUCLEOTIDE SEQUENCE [LARGE SCALE GENOMIC DNA]</scope>
    <source>
        <strain evidence="2 3">P10297</strain>
    </source>
</reference>
<dbReference type="Gene3D" id="3.40.50.720">
    <property type="entry name" value="NAD(P)-binding Rossmann-like Domain"/>
    <property type="match status" value="1"/>
</dbReference>
<accession>W2ZFG0</accession>
<evidence type="ECO:0000256" key="1">
    <source>
        <dbReference type="RuleBase" id="RU000363"/>
    </source>
</evidence>
<organism evidence="2 3">
    <name type="scientific">Phytophthora nicotianae P10297</name>
    <dbReference type="NCBI Taxonomy" id="1317064"/>
    <lineage>
        <taxon>Eukaryota</taxon>
        <taxon>Sar</taxon>
        <taxon>Stramenopiles</taxon>
        <taxon>Oomycota</taxon>
        <taxon>Peronosporomycetes</taxon>
        <taxon>Peronosporales</taxon>
        <taxon>Peronosporaceae</taxon>
        <taxon>Phytophthora</taxon>
    </lineage>
</organism>
<dbReference type="AlphaFoldDB" id="W2ZFG0"/>
<comment type="caution">
    <text evidence="2">The sequence shown here is derived from an EMBL/GenBank/DDBJ whole genome shotgun (WGS) entry which is preliminary data.</text>
</comment>
<dbReference type="Proteomes" id="UP000018948">
    <property type="component" value="Unassembled WGS sequence"/>
</dbReference>
<dbReference type="PRINTS" id="PR00081">
    <property type="entry name" value="GDHRDH"/>
</dbReference>
<evidence type="ECO:0000313" key="3">
    <source>
        <dbReference type="Proteomes" id="UP000018948"/>
    </source>
</evidence>
<dbReference type="PANTHER" id="PTHR45458">
    <property type="entry name" value="SHORT-CHAIN DEHYDROGENASE/REDUCTASE SDR"/>
    <property type="match status" value="1"/>
</dbReference>
<dbReference type="PRINTS" id="PR00080">
    <property type="entry name" value="SDRFAMILY"/>
</dbReference>
<dbReference type="OrthoDB" id="5296at2759"/>
<dbReference type="SUPFAM" id="SSF51735">
    <property type="entry name" value="NAD(P)-binding Rossmann-fold domains"/>
    <property type="match status" value="1"/>
</dbReference>
<gene>
    <name evidence="2" type="ORF">F442_07657</name>
</gene>